<reference evidence="1 2" key="2">
    <citation type="submission" date="2013-04" db="EMBL/GenBank/DDBJ databases">
        <title>The Genome Sequence of Bilophila wadsworthia 3_1_6.</title>
        <authorList>
            <consortium name="The Broad Institute Genomics Platform"/>
            <person name="Earl A."/>
            <person name="Ward D."/>
            <person name="Feldgarden M."/>
            <person name="Gevers D."/>
            <person name="Sibley C."/>
            <person name="Strauss J."/>
            <person name="Allen-Vercoe E."/>
            <person name="Walker B."/>
            <person name="Young S."/>
            <person name="Zeng Q."/>
            <person name="Gargeya S."/>
            <person name="Fitzgerald M."/>
            <person name="Haas B."/>
            <person name="Abouelleil A."/>
            <person name="Allen A.W."/>
            <person name="Alvarado L."/>
            <person name="Arachchi H.M."/>
            <person name="Berlin A.M."/>
            <person name="Chapman S.B."/>
            <person name="Gainer-Dewar J."/>
            <person name="Goldberg J."/>
            <person name="Griggs A."/>
            <person name="Gujja S."/>
            <person name="Hansen M."/>
            <person name="Howarth C."/>
            <person name="Imamovic A."/>
            <person name="Ireland A."/>
            <person name="Larimer J."/>
            <person name="McCowan C."/>
            <person name="Murphy C."/>
            <person name="Pearson M."/>
            <person name="Poon T.W."/>
            <person name="Priest M."/>
            <person name="Roberts A."/>
            <person name="Saif S."/>
            <person name="Shea T."/>
            <person name="Sisk P."/>
            <person name="Sykes S."/>
            <person name="Wortman J."/>
            <person name="Nusbaum C."/>
            <person name="Birren B."/>
        </authorList>
    </citation>
    <scope>NUCLEOTIDE SEQUENCE [LARGE SCALE GENOMIC DNA]</scope>
    <source>
        <strain evidence="1 2">3_1_6</strain>
    </source>
</reference>
<dbReference type="eggNOG" id="COG1387">
    <property type="taxonomic scope" value="Bacteria"/>
</dbReference>
<dbReference type="STRING" id="563192.HMPREF0179_03016"/>
<sequence>MFDFHIHVNCSGGRDGLLPSEAMRLAKCAGFRAVGLIVRADPSTLPILLPTLKTLVKTCSLYADIEAFAGVELVHVPPALLPDAVGQAREQGAALILAHGESIPRQLADVVETGTNLAAINAGVDILAHPGLITVEDAQLAAEKGVLLELNTAPRHCLANGHIVRMAERFGCELLLNSDASSSADFESPDVTQALRKAAALGAGLDAEGLSRLHVTERKLVQKLLRL</sequence>
<dbReference type="SUPFAM" id="SSF89550">
    <property type="entry name" value="PHP domain-like"/>
    <property type="match status" value="1"/>
</dbReference>
<dbReference type="InterPro" id="IPR050243">
    <property type="entry name" value="PHP_phosphatase"/>
</dbReference>
<organism evidence="1 2">
    <name type="scientific">Bilophila wadsworthia (strain 3_1_6)</name>
    <dbReference type="NCBI Taxonomy" id="563192"/>
    <lineage>
        <taxon>Bacteria</taxon>
        <taxon>Pseudomonadati</taxon>
        <taxon>Thermodesulfobacteriota</taxon>
        <taxon>Desulfovibrionia</taxon>
        <taxon>Desulfovibrionales</taxon>
        <taxon>Desulfovibrionaceae</taxon>
        <taxon>Bilophila</taxon>
    </lineage>
</organism>
<dbReference type="Proteomes" id="UP000006034">
    <property type="component" value="Unassembled WGS sequence"/>
</dbReference>
<dbReference type="GO" id="GO:0008270">
    <property type="term" value="F:zinc ion binding"/>
    <property type="evidence" value="ECO:0007669"/>
    <property type="project" value="TreeGrafter"/>
</dbReference>
<reference evidence="1 2" key="1">
    <citation type="submission" date="2010-10" db="EMBL/GenBank/DDBJ databases">
        <authorList>
            <consortium name="The Broad Institute Genome Sequencing Platform"/>
            <person name="Ward D."/>
            <person name="Earl A."/>
            <person name="Feldgarden M."/>
            <person name="Young S.K."/>
            <person name="Gargeya S."/>
            <person name="Zeng Q."/>
            <person name="Alvarado L."/>
            <person name="Berlin A."/>
            <person name="Bochicchio J."/>
            <person name="Chapman S.B."/>
            <person name="Chen Z."/>
            <person name="Freedman E."/>
            <person name="Gellesch M."/>
            <person name="Goldberg J."/>
            <person name="Griggs A."/>
            <person name="Gujja S."/>
            <person name="Heilman E."/>
            <person name="Heiman D."/>
            <person name="Howarth C."/>
            <person name="Mehta T."/>
            <person name="Neiman D."/>
            <person name="Pearson M."/>
            <person name="Roberts A."/>
            <person name="Saif S."/>
            <person name="Shea T."/>
            <person name="Shenoy N."/>
            <person name="Sisk P."/>
            <person name="Stolte C."/>
            <person name="Sykes S."/>
            <person name="White J."/>
            <person name="Yandava C."/>
            <person name="Allen-Vercoe E."/>
            <person name="Sibley C."/>
            <person name="Ambrose C.E."/>
            <person name="Strauss J."/>
            <person name="Daigneault M."/>
            <person name="Haas B."/>
            <person name="Nusbaum C."/>
            <person name="Birren B."/>
        </authorList>
    </citation>
    <scope>NUCLEOTIDE SEQUENCE [LARGE SCALE GENOMIC DNA]</scope>
    <source>
        <strain evidence="1 2">3_1_6</strain>
    </source>
</reference>
<dbReference type="GeneID" id="78084594"/>
<dbReference type="EMBL" id="ADCP02000001">
    <property type="protein sequence ID" value="EFV43173.1"/>
    <property type="molecule type" value="Genomic_DNA"/>
</dbReference>
<dbReference type="Gene3D" id="3.20.20.140">
    <property type="entry name" value="Metal-dependent hydrolases"/>
    <property type="match status" value="1"/>
</dbReference>
<protein>
    <recommendedName>
        <fullName evidence="3">PHP domain-containing protein</fullName>
    </recommendedName>
</protein>
<dbReference type="PANTHER" id="PTHR36928">
    <property type="entry name" value="PHOSPHATASE YCDX-RELATED"/>
    <property type="match status" value="1"/>
</dbReference>
<dbReference type="GO" id="GO:0042578">
    <property type="term" value="F:phosphoric ester hydrolase activity"/>
    <property type="evidence" value="ECO:0007669"/>
    <property type="project" value="TreeGrafter"/>
</dbReference>
<dbReference type="OrthoDB" id="9808747at2"/>
<keyword evidence="2" id="KW-1185">Reference proteome</keyword>
<evidence type="ECO:0000313" key="2">
    <source>
        <dbReference type="Proteomes" id="UP000006034"/>
    </source>
</evidence>
<evidence type="ECO:0000313" key="1">
    <source>
        <dbReference type="EMBL" id="EFV43173.1"/>
    </source>
</evidence>
<gene>
    <name evidence="1" type="ORF">HMPREF0179_03016</name>
</gene>
<name>E5Y9Z8_BILW3</name>
<proteinExistence type="predicted"/>
<dbReference type="RefSeq" id="WP_005029332.1">
    <property type="nucleotide sequence ID" value="NZ_KE150238.1"/>
</dbReference>
<comment type="caution">
    <text evidence="1">The sequence shown here is derived from an EMBL/GenBank/DDBJ whole genome shotgun (WGS) entry which is preliminary data.</text>
</comment>
<dbReference type="NCBIfam" id="NF004981">
    <property type="entry name" value="PRK06361.1"/>
    <property type="match status" value="1"/>
</dbReference>
<dbReference type="PANTHER" id="PTHR36928:SF1">
    <property type="entry name" value="PHOSPHATASE YCDX-RELATED"/>
    <property type="match status" value="1"/>
</dbReference>
<evidence type="ECO:0008006" key="3">
    <source>
        <dbReference type="Google" id="ProtNLM"/>
    </source>
</evidence>
<dbReference type="GO" id="GO:0005829">
    <property type="term" value="C:cytosol"/>
    <property type="evidence" value="ECO:0007669"/>
    <property type="project" value="TreeGrafter"/>
</dbReference>
<dbReference type="InterPro" id="IPR016195">
    <property type="entry name" value="Pol/histidinol_Pase-like"/>
</dbReference>
<accession>E5Y9Z8</accession>
<dbReference type="AlphaFoldDB" id="E5Y9Z8"/>
<dbReference type="HOGENOM" id="CLU_106253_0_0_7"/>